<feature type="transmembrane region" description="Helical" evidence="8">
    <location>
        <begin position="957"/>
        <end position="975"/>
    </location>
</feature>
<feature type="transmembrane region" description="Helical" evidence="8">
    <location>
        <begin position="304"/>
        <end position="327"/>
    </location>
</feature>
<evidence type="ECO:0000256" key="5">
    <source>
        <dbReference type="ARBA" id="ARBA00022692"/>
    </source>
</evidence>
<dbReference type="Pfam" id="PF00873">
    <property type="entry name" value="ACR_tran"/>
    <property type="match status" value="1"/>
</dbReference>
<dbReference type="GO" id="GO:0042910">
    <property type="term" value="F:xenobiotic transmembrane transporter activity"/>
    <property type="evidence" value="ECO:0007669"/>
    <property type="project" value="TreeGrafter"/>
</dbReference>
<keyword evidence="7 8" id="KW-0472">Membrane</keyword>
<feature type="transmembrane region" description="Helical" evidence="8">
    <location>
        <begin position="394"/>
        <end position="417"/>
    </location>
</feature>
<evidence type="ECO:0000313" key="9">
    <source>
        <dbReference type="EMBL" id="GAL85746.1"/>
    </source>
</evidence>
<evidence type="ECO:0000256" key="6">
    <source>
        <dbReference type="ARBA" id="ARBA00022989"/>
    </source>
</evidence>
<feature type="transmembrane region" description="Helical" evidence="8">
    <location>
        <begin position="918"/>
        <end position="945"/>
    </location>
</feature>
<dbReference type="InterPro" id="IPR001036">
    <property type="entry name" value="Acrflvin-R"/>
</dbReference>
<dbReference type="PANTHER" id="PTHR32063">
    <property type="match status" value="1"/>
</dbReference>
<evidence type="ECO:0000256" key="8">
    <source>
        <dbReference type="SAM" id="Phobius"/>
    </source>
</evidence>
<dbReference type="SUPFAM" id="SSF82714">
    <property type="entry name" value="Multidrug efflux transporter AcrB TolC docking domain, DN and DC subdomains"/>
    <property type="match status" value="2"/>
</dbReference>
<feature type="transmembrane region" description="Helical" evidence="8">
    <location>
        <begin position="362"/>
        <end position="382"/>
    </location>
</feature>
<dbReference type="Gene3D" id="3.30.70.1320">
    <property type="entry name" value="Multidrug efflux transporter AcrB pore domain like"/>
    <property type="match status" value="1"/>
</dbReference>
<dbReference type="SUPFAM" id="SSF82866">
    <property type="entry name" value="Multidrug efflux transporter AcrB transmembrane domain"/>
    <property type="match status" value="2"/>
</dbReference>
<evidence type="ECO:0000256" key="3">
    <source>
        <dbReference type="ARBA" id="ARBA00022448"/>
    </source>
</evidence>
<evidence type="ECO:0000256" key="4">
    <source>
        <dbReference type="ARBA" id="ARBA00022475"/>
    </source>
</evidence>
<dbReference type="InterPro" id="IPR004763">
    <property type="entry name" value="CusA-like"/>
</dbReference>
<feature type="transmembrane region" description="Helical" evidence="8">
    <location>
        <begin position="278"/>
        <end position="298"/>
    </location>
</feature>
<name>A0A098LFL0_9BACT</name>
<feature type="transmembrane region" description="Helical" evidence="8">
    <location>
        <begin position="814"/>
        <end position="833"/>
    </location>
</feature>
<dbReference type="GO" id="GO:0015562">
    <property type="term" value="F:efflux transmembrane transporter activity"/>
    <property type="evidence" value="ECO:0007669"/>
    <property type="project" value="InterPro"/>
</dbReference>
<dbReference type="Gene3D" id="1.20.1600.10">
    <property type="entry name" value="Outer membrane efflux proteins (OEP)"/>
    <property type="match status" value="1"/>
</dbReference>
<evidence type="ECO:0000256" key="7">
    <source>
        <dbReference type="ARBA" id="ARBA00023136"/>
    </source>
</evidence>
<keyword evidence="10" id="KW-1185">Reference proteome</keyword>
<proteinExistence type="inferred from homology"/>
<dbReference type="Gene3D" id="3.30.70.1430">
    <property type="entry name" value="Multidrug efflux transporter AcrB pore domain"/>
    <property type="match status" value="2"/>
</dbReference>
<dbReference type="GO" id="GO:0008324">
    <property type="term" value="F:monoatomic cation transmembrane transporter activity"/>
    <property type="evidence" value="ECO:0007669"/>
    <property type="project" value="InterPro"/>
</dbReference>
<feature type="transmembrane region" description="Helical" evidence="8">
    <location>
        <begin position="451"/>
        <end position="469"/>
    </location>
</feature>
<dbReference type="SUPFAM" id="SSF82693">
    <property type="entry name" value="Multidrug efflux transporter AcrB pore domain, PN1, PN2, PC1 and PC2 subdomains"/>
    <property type="match status" value="3"/>
</dbReference>
<keyword evidence="4" id="KW-1003">Cell membrane</keyword>
<evidence type="ECO:0000256" key="2">
    <source>
        <dbReference type="ARBA" id="ARBA00010942"/>
    </source>
</evidence>
<dbReference type="eggNOG" id="COG3696">
    <property type="taxonomic scope" value="Bacteria"/>
</dbReference>
<dbReference type="Gene3D" id="1.20.1640.10">
    <property type="entry name" value="Multidrug efflux transporter AcrB transmembrane domain"/>
    <property type="match status" value="2"/>
</dbReference>
<keyword evidence="5 8" id="KW-0812">Transmembrane</keyword>
<reference evidence="9 10" key="1">
    <citation type="submission" date="2014-09" db="EMBL/GenBank/DDBJ databases">
        <title>Sporocytophaga myxococcoides PG-01 genome sequencing.</title>
        <authorList>
            <person name="Liu L."/>
            <person name="Gao P.J."/>
            <person name="Chen G.J."/>
            <person name="Wang L.S."/>
        </authorList>
    </citation>
    <scope>NUCLEOTIDE SEQUENCE [LARGE SCALE GENOMIC DNA]</scope>
    <source>
        <strain evidence="9 10">PG-01</strain>
    </source>
</reference>
<gene>
    <name evidence="9" type="ORF">MYP_2975</name>
</gene>
<dbReference type="STRING" id="153721.MYP_2975"/>
<accession>A0A098LFL0</accession>
<organism evidence="9 10">
    <name type="scientific">Sporocytophaga myxococcoides</name>
    <dbReference type="NCBI Taxonomy" id="153721"/>
    <lineage>
        <taxon>Bacteria</taxon>
        <taxon>Pseudomonadati</taxon>
        <taxon>Bacteroidota</taxon>
        <taxon>Cytophagia</taxon>
        <taxon>Cytophagales</taxon>
        <taxon>Cytophagaceae</taxon>
        <taxon>Sporocytophaga</taxon>
    </lineage>
</organism>
<dbReference type="Gene3D" id="3.30.2090.10">
    <property type="entry name" value="Multidrug efflux transporter AcrB TolC docking domain, DN and DC subdomains"/>
    <property type="match status" value="2"/>
</dbReference>
<dbReference type="GO" id="GO:0005886">
    <property type="term" value="C:plasma membrane"/>
    <property type="evidence" value="ECO:0007669"/>
    <property type="project" value="UniProtKB-SubCell"/>
</dbReference>
<feature type="transmembrane region" description="Helical" evidence="8">
    <location>
        <begin position="887"/>
        <end position="906"/>
    </location>
</feature>
<sequence>MSVVTVVFEDGADVYWARQQISERLKTAQGQIPPGIGVPELAPITTGLGEIYQYVLRVEPGYEKKYSAMDLRTIQDWTVKRQLLGTSGIADVSSFGGYLKQYEVSINPEKLRSMNVTFSEIFNALSRNNQNTGGAYINKDPNSYFIRGIGLVTSLEDIQKISIKEVNGIPLLIRDVANVDYGSAIRYGAMTKNNEGEVVGGIVLMLKGSNSAKVIENVKERIKNIEKNLPKGISIEPFIDRSKLVNKAIHTVSKNLIEGGLIVIFVLVLFLGNIRAGLVVASVIPLSMLFAFSMMNIFGVSGNLMSLGAIDFGLIVDGAVIIVEAIVHNITLNKELLSYNKLSRSQMDVQVFLASTKIRKSAAFGEIIILMVYIPILSLEGIEGKMFRPMAETVSFAILGALILSLTYVPMASALLLSRKTAHKRNISDRFMDAINKFYEPIIEYTVKHKGLVIVIAVSFLVVAILLFTRLGGQFVPTLEEGDFAVETRILPGSSLNQTIKTSLQASEILLKQFPEVNGVVGKIGTSEIPIDPMSLESNDLIIMLKEKDEWKNATTQDELAEKMSKALSAIPGLNTSFQQPIQMRFNELITGTRQDIAIKIFGDDLDVLAEKANTLASIAKGVQGAADIYVERVIGLPQIIVTYKRNKIAQYGISVEELNRIVRMAFAGEAAGIVYEGDKRFDLVVRLKEKFRQDINNIKELYIPIPTGAQIPITEVATIEFKSGPMQISREQTKRRITVGVNVRNRDVESLVNEIKQKADLKLKLAPGYSITYGGQFENLQEAKKRLYVVVPIALGLILMLLYFTFNSFKETLLIFTAIPFSAIGGIIALTIRGMPFSISAGIGFIALSGVAVLNGIVLISNFNILKKEGVEDVEERVLKGTKLRLRPVLMTATVASLGFFPMAISTSAGAEVQKPLATVVIGGLISATLLTLLVLPVLYIYFMKEKKKDDSGSSSNSYISIFFLLILGSFFYGESSSAQNIPQPLSIEQAIDFALRNNASVQSMDYELQSLNAIKRTSFDLSRTNMTFQYGQYNSIFLDNSFNFVQDFSLPQVYINQAKVNQANLEIGEKRMAITQNDLIKNVKSSYYQLLYLQSKRKFLFYEDSLFAKFAEATSLKFKTGESNYLEQVTAQTQLMEVRNLLSVLEADIIIAEKQLQVLLNTREKIVVSDIPLSKLDFPLISDSINITGNPYLGYAQKQIIEGRRRVSLERSRLLPYFAIGYLNQSLKGPGSNKEGKEVYYPISHRFQTVQVSLIFPLWYRPYRARIQASQLYEKALESNFSFVHKNIEGEMSIQLQQITKFQKSLLYYERNALPNSDLIINNGNIAYRSGEISYLEYLQSLTRALIVKASYLDYINYYNQSIIIAQYLIGEK</sequence>
<protein>
    <submittedName>
        <fullName evidence="9">Cation efflux protein</fullName>
    </submittedName>
</protein>
<dbReference type="EMBL" id="BBLT01000005">
    <property type="protein sequence ID" value="GAL85746.1"/>
    <property type="molecule type" value="Genomic_DNA"/>
</dbReference>
<feature type="transmembrane region" description="Helical" evidence="8">
    <location>
        <begin position="788"/>
        <end position="807"/>
    </location>
</feature>
<dbReference type="SUPFAM" id="SSF56954">
    <property type="entry name" value="Outer membrane efflux proteins (OEP)"/>
    <property type="match status" value="1"/>
</dbReference>
<dbReference type="Proteomes" id="UP000030185">
    <property type="component" value="Unassembled WGS sequence"/>
</dbReference>
<dbReference type="InterPro" id="IPR027463">
    <property type="entry name" value="AcrB_DN_DC_subdom"/>
</dbReference>
<dbReference type="PANTHER" id="PTHR32063:SF24">
    <property type="entry name" value="CATION EFFLUX SYSTEM (ACRB_ACRD_ACRF FAMILY)"/>
    <property type="match status" value="1"/>
</dbReference>
<comment type="subcellular location">
    <subcellularLocation>
        <location evidence="1">Cell membrane</location>
        <topology evidence="1">Multi-pass membrane protein</topology>
    </subcellularLocation>
</comment>
<dbReference type="Gene3D" id="3.30.70.1440">
    <property type="entry name" value="Multidrug efflux transporter AcrB pore domain"/>
    <property type="match status" value="1"/>
</dbReference>
<comment type="similarity">
    <text evidence="2">Belongs to the resistance-nodulation-cell division (RND) (TC 2.A.6) family.</text>
</comment>
<evidence type="ECO:0000256" key="1">
    <source>
        <dbReference type="ARBA" id="ARBA00004651"/>
    </source>
</evidence>
<keyword evidence="6 8" id="KW-1133">Transmembrane helix</keyword>
<evidence type="ECO:0000313" key="10">
    <source>
        <dbReference type="Proteomes" id="UP000030185"/>
    </source>
</evidence>
<feature type="transmembrane region" description="Helical" evidence="8">
    <location>
        <begin position="839"/>
        <end position="866"/>
    </location>
</feature>
<keyword evidence="3" id="KW-0813">Transport</keyword>
<comment type="caution">
    <text evidence="9">The sequence shown here is derived from an EMBL/GenBank/DDBJ whole genome shotgun (WGS) entry which is preliminary data.</text>
</comment>
<dbReference type="NCBIfam" id="TIGR00914">
    <property type="entry name" value="2A0601"/>
    <property type="match status" value="1"/>
</dbReference>
<feature type="transmembrane region" description="Helical" evidence="8">
    <location>
        <begin position="252"/>
        <end position="271"/>
    </location>
</feature>
<dbReference type="PRINTS" id="PR00702">
    <property type="entry name" value="ACRIFLAVINRP"/>
</dbReference>